<proteinExistence type="predicted"/>
<keyword evidence="1" id="KW-0472">Membrane</keyword>
<dbReference type="EMBL" id="SWJQ01000128">
    <property type="protein sequence ID" value="TRZ21317.1"/>
    <property type="molecule type" value="Genomic_DNA"/>
</dbReference>
<evidence type="ECO:0000256" key="1">
    <source>
        <dbReference type="SAM" id="Phobius"/>
    </source>
</evidence>
<evidence type="ECO:0000313" key="3">
    <source>
        <dbReference type="EMBL" id="TRZ21318.1"/>
    </source>
</evidence>
<keyword evidence="1" id="KW-0812">Transmembrane</keyword>
<name>A0A8K1LPR8_9PASS</name>
<dbReference type="Proteomes" id="UP000796761">
    <property type="component" value="Unassembled WGS sequence"/>
</dbReference>
<sequence>MEERQVTLGQHQLQLEKEMAELEGRQESLARPQGEEEVKMPWQTQCTVLGLLVPAALVMWRQRRDGARAGEPGEEEPELDFLGKVCQGLAFLTKPFLLLRAIGILMGTAVTCLPFFADGLADLALKPVHSRKKKCVFEIP</sequence>
<organism evidence="3 4">
    <name type="scientific">Zosterops borbonicus</name>
    <dbReference type="NCBI Taxonomy" id="364589"/>
    <lineage>
        <taxon>Eukaryota</taxon>
        <taxon>Metazoa</taxon>
        <taxon>Chordata</taxon>
        <taxon>Craniata</taxon>
        <taxon>Vertebrata</taxon>
        <taxon>Euteleostomi</taxon>
        <taxon>Archelosauria</taxon>
        <taxon>Archosauria</taxon>
        <taxon>Dinosauria</taxon>
        <taxon>Saurischia</taxon>
        <taxon>Theropoda</taxon>
        <taxon>Coelurosauria</taxon>
        <taxon>Aves</taxon>
        <taxon>Neognathae</taxon>
        <taxon>Neoaves</taxon>
        <taxon>Telluraves</taxon>
        <taxon>Australaves</taxon>
        <taxon>Passeriformes</taxon>
        <taxon>Sylvioidea</taxon>
        <taxon>Zosteropidae</taxon>
        <taxon>Zosterops</taxon>
    </lineage>
</organism>
<evidence type="ECO:0000313" key="2">
    <source>
        <dbReference type="EMBL" id="TRZ21317.1"/>
    </source>
</evidence>
<protein>
    <submittedName>
        <fullName evidence="3">Uncharacterized protein</fullName>
    </submittedName>
</protein>
<evidence type="ECO:0000313" key="4">
    <source>
        <dbReference type="Proteomes" id="UP000796761"/>
    </source>
</evidence>
<dbReference type="AlphaFoldDB" id="A0A8K1LPR8"/>
<keyword evidence="4" id="KW-1185">Reference proteome</keyword>
<accession>A0A8K1LPR8</accession>
<dbReference type="EMBL" id="SWJQ01000128">
    <property type="protein sequence ID" value="TRZ21318.1"/>
    <property type="molecule type" value="Genomic_DNA"/>
</dbReference>
<reference evidence="3" key="1">
    <citation type="submission" date="2019-04" db="EMBL/GenBank/DDBJ databases">
        <title>Genome assembly of Zosterops borbonicus 15179.</title>
        <authorList>
            <person name="Leroy T."/>
            <person name="Anselmetti Y."/>
            <person name="Tilak M.-K."/>
            <person name="Nabholz B."/>
        </authorList>
    </citation>
    <scope>NUCLEOTIDE SEQUENCE</scope>
    <source>
        <strain evidence="3">HGM_15179</strain>
        <tissue evidence="3">Muscle</tissue>
    </source>
</reference>
<feature type="transmembrane region" description="Helical" evidence="1">
    <location>
        <begin position="97"/>
        <end position="117"/>
    </location>
</feature>
<keyword evidence="1" id="KW-1133">Transmembrane helix</keyword>
<gene>
    <name evidence="2" type="ORF">HGM15179_005843</name>
    <name evidence="3" type="ORF">HGM15179_005844</name>
</gene>
<comment type="caution">
    <text evidence="3">The sequence shown here is derived from an EMBL/GenBank/DDBJ whole genome shotgun (WGS) entry which is preliminary data.</text>
</comment>